<dbReference type="PANTHER" id="PTHR30290">
    <property type="entry name" value="PERIPLASMIC BINDING COMPONENT OF ABC TRANSPORTER"/>
    <property type="match status" value="1"/>
</dbReference>
<dbReference type="GO" id="GO:1904680">
    <property type="term" value="F:peptide transmembrane transporter activity"/>
    <property type="evidence" value="ECO:0007669"/>
    <property type="project" value="TreeGrafter"/>
</dbReference>
<feature type="transmembrane region" description="Helical" evidence="4">
    <location>
        <begin position="20"/>
        <end position="40"/>
    </location>
</feature>
<evidence type="ECO:0000256" key="3">
    <source>
        <dbReference type="ARBA" id="ARBA00022729"/>
    </source>
</evidence>
<gene>
    <name evidence="6" type="ORF">A3I24_01315</name>
</gene>
<sequence length="550" mass="62868">MFKSLYKTFFTLSKIERLIFIGAVIIFLVSLAFWIGQLFYKSTSEKAIEGGNYAEGVIGQPIAVNPLIAANDTDRDLVELLYSDLLELVDNYESSKDQLVWTFNLKEKIQWSDGEPITSDDILFTLETIKDNDARSPLFPAWQGVVGERLSERQFRFILRTPYAFFLSNLKSLKIAPRHIFENIPTANLRLSNYNLEPLSSGPYKFVSYEKRDDGFITEFNLKINENYSGEAPFIKTFQLKFFSNKEDLVEAFNSREIDGVGGLASSDLENLKINKQVFKLNIPNYYAIFFNPSLSAPLKDPVVRQALALATDKNKIVSEVFQGNATIANGPIVPGVIGYDSKIYQNEEFSIEKANSLLDSKWVKDESGARTGTVEKKKATLEFDMIVPQVEFLMKTAELIKTDWEKIGVKINLVTMRPMDVNNEVIKTRNYQILLFGTILKTDPDLFSFWHSSERFYPGGNLAMFSNKSIDTALENIKINLDEKTQLENLSKIQSVILKERPAVFLFSPIYLYAANKNLKGFDAKFLPIRSNRFDNVNQWYLRTTRVFQ</sequence>
<evidence type="ECO:0000256" key="1">
    <source>
        <dbReference type="ARBA" id="ARBA00005695"/>
    </source>
</evidence>
<proteinExistence type="inferred from homology"/>
<comment type="similarity">
    <text evidence="1">Belongs to the bacterial solute-binding protein 5 family.</text>
</comment>
<dbReference type="InterPro" id="IPR000914">
    <property type="entry name" value="SBP_5_dom"/>
</dbReference>
<dbReference type="PIRSF" id="PIRSF002741">
    <property type="entry name" value="MppA"/>
    <property type="match status" value="1"/>
</dbReference>
<evidence type="ECO:0000259" key="5">
    <source>
        <dbReference type="Pfam" id="PF00496"/>
    </source>
</evidence>
<dbReference type="STRING" id="1798409.A3I24_01315"/>
<feature type="domain" description="Solute-binding protein family 5" evidence="5">
    <location>
        <begin position="88"/>
        <end position="452"/>
    </location>
</feature>
<dbReference type="Proteomes" id="UP000177690">
    <property type="component" value="Unassembled WGS sequence"/>
</dbReference>
<reference evidence="6 7" key="1">
    <citation type="journal article" date="2016" name="Nat. Commun.">
        <title>Thousands of microbial genomes shed light on interconnected biogeochemical processes in an aquifer system.</title>
        <authorList>
            <person name="Anantharaman K."/>
            <person name="Brown C.T."/>
            <person name="Hug L.A."/>
            <person name="Sharon I."/>
            <person name="Castelle C.J."/>
            <person name="Probst A.J."/>
            <person name="Thomas B.C."/>
            <person name="Singh A."/>
            <person name="Wilkins M.J."/>
            <person name="Karaoz U."/>
            <person name="Brodie E.L."/>
            <person name="Williams K.H."/>
            <person name="Hubbard S.S."/>
            <person name="Banfield J.F."/>
        </authorList>
    </citation>
    <scope>NUCLEOTIDE SEQUENCE [LARGE SCALE GENOMIC DNA]</scope>
</reference>
<evidence type="ECO:0000256" key="2">
    <source>
        <dbReference type="ARBA" id="ARBA00022448"/>
    </source>
</evidence>
<dbReference type="CDD" id="cd08513">
    <property type="entry name" value="PBP2_thermophilic_Hb8_like"/>
    <property type="match status" value="1"/>
</dbReference>
<dbReference type="GO" id="GO:0043190">
    <property type="term" value="C:ATP-binding cassette (ABC) transporter complex"/>
    <property type="evidence" value="ECO:0007669"/>
    <property type="project" value="InterPro"/>
</dbReference>
<organism evidence="6 7">
    <name type="scientific">Candidatus Harrisonbacteria bacterium RIFCSPLOWO2_02_FULL_41_13b</name>
    <dbReference type="NCBI Taxonomy" id="1798409"/>
    <lineage>
        <taxon>Bacteria</taxon>
        <taxon>Candidatus Harrisoniibacteriota</taxon>
    </lineage>
</organism>
<dbReference type="GO" id="GO:0015833">
    <property type="term" value="P:peptide transport"/>
    <property type="evidence" value="ECO:0007669"/>
    <property type="project" value="TreeGrafter"/>
</dbReference>
<dbReference type="PANTHER" id="PTHR30290:SF9">
    <property type="entry name" value="OLIGOPEPTIDE-BINDING PROTEIN APPA"/>
    <property type="match status" value="1"/>
</dbReference>
<keyword evidence="4" id="KW-1133">Transmembrane helix</keyword>
<dbReference type="EMBL" id="MHJL01000015">
    <property type="protein sequence ID" value="OGY67801.1"/>
    <property type="molecule type" value="Genomic_DNA"/>
</dbReference>
<comment type="caution">
    <text evidence="6">The sequence shown here is derived from an EMBL/GenBank/DDBJ whole genome shotgun (WGS) entry which is preliminary data.</text>
</comment>
<keyword evidence="4" id="KW-0472">Membrane</keyword>
<protein>
    <recommendedName>
        <fullName evidence="5">Solute-binding protein family 5 domain-containing protein</fullName>
    </recommendedName>
</protein>
<accession>A0A1G1ZTJ5</accession>
<dbReference type="InterPro" id="IPR030678">
    <property type="entry name" value="Peptide/Ni-bd"/>
</dbReference>
<dbReference type="Gene3D" id="3.90.76.10">
    <property type="entry name" value="Dipeptide-binding Protein, Domain 1"/>
    <property type="match status" value="1"/>
</dbReference>
<dbReference type="Gene3D" id="3.10.105.10">
    <property type="entry name" value="Dipeptide-binding Protein, Domain 3"/>
    <property type="match status" value="1"/>
</dbReference>
<dbReference type="GO" id="GO:0042597">
    <property type="term" value="C:periplasmic space"/>
    <property type="evidence" value="ECO:0007669"/>
    <property type="project" value="UniProtKB-ARBA"/>
</dbReference>
<dbReference type="Pfam" id="PF00496">
    <property type="entry name" value="SBP_bac_5"/>
    <property type="match status" value="1"/>
</dbReference>
<keyword evidence="3" id="KW-0732">Signal</keyword>
<dbReference type="InterPro" id="IPR039424">
    <property type="entry name" value="SBP_5"/>
</dbReference>
<keyword evidence="2" id="KW-0813">Transport</keyword>
<evidence type="ECO:0000313" key="6">
    <source>
        <dbReference type="EMBL" id="OGY67801.1"/>
    </source>
</evidence>
<dbReference type="Gene3D" id="3.40.190.10">
    <property type="entry name" value="Periplasmic binding protein-like II"/>
    <property type="match status" value="1"/>
</dbReference>
<evidence type="ECO:0000313" key="7">
    <source>
        <dbReference type="Proteomes" id="UP000177690"/>
    </source>
</evidence>
<evidence type="ECO:0000256" key="4">
    <source>
        <dbReference type="SAM" id="Phobius"/>
    </source>
</evidence>
<keyword evidence="4" id="KW-0812">Transmembrane</keyword>
<name>A0A1G1ZTJ5_9BACT</name>
<dbReference type="AlphaFoldDB" id="A0A1G1ZTJ5"/>
<dbReference type="SUPFAM" id="SSF53850">
    <property type="entry name" value="Periplasmic binding protein-like II"/>
    <property type="match status" value="1"/>
</dbReference>